<comment type="catalytic activity">
    <reaction evidence="7">
        <text>cutin + H2O = cutin monomers.</text>
        <dbReference type="EC" id="3.1.1.74"/>
    </reaction>
</comment>
<keyword evidence="3" id="KW-0719">Serine esterase</keyword>
<comment type="caution">
    <text evidence="10">The sequence shown here is derived from an EMBL/GenBank/DDBJ whole genome shotgun (WGS) entry which is preliminary data.</text>
</comment>
<name>A0AAN9YSS8_9PEZI</name>
<keyword evidence="11" id="KW-1185">Reference proteome</keyword>
<evidence type="ECO:0000256" key="7">
    <source>
        <dbReference type="ARBA" id="ARBA00034045"/>
    </source>
</evidence>
<evidence type="ECO:0000256" key="3">
    <source>
        <dbReference type="ARBA" id="ARBA00022487"/>
    </source>
</evidence>
<dbReference type="SUPFAM" id="SSF53474">
    <property type="entry name" value="alpha/beta-Hydrolases"/>
    <property type="match status" value="1"/>
</dbReference>
<feature type="signal peptide" evidence="9">
    <location>
        <begin position="1"/>
        <end position="21"/>
    </location>
</feature>
<dbReference type="PANTHER" id="PTHR48250:SF2">
    <property type="entry name" value="CUTINASE"/>
    <property type="match status" value="1"/>
</dbReference>
<dbReference type="PANTHER" id="PTHR48250">
    <property type="entry name" value="CUTINASE 2-RELATED"/>
    <property type="match status" value="1"/>
</dbReference>
<sequence length="292" mass="31347">MKSIQTFGLAAAALLVPAVSALSPVAGVDDVADEWTSILNGEDGAPNPDLAVIFARGTFDSGNVGLWVGPYWRDALRAKFPNLAFQGVSTDDYPADMAGYIVEGGSESCAEGLADSVQQLVAARPDAKVVISGWSQGALCARKSLGHLDDDAASRVVALALFGDPSGVWSDTETFPALPSNTKELTYCELGTPDALCTDPKELLTKDPFHLADKLKDSWDAFEDVRLDDAQRDSRDDIAAQLPGEVANHFSTLLDDTKNGRIRRWMLLPQHFWYGIDGTVLQAAQDVYDAAN</sequence>
<evidence type="ECO:0000256" key="2">
    <source>
        <dbReference type="ARBA" id="ARBA00013095"/>
    </source>
</evidence>
<organism evidence="10 11">
    <name type="scientific">Diatrype stigma</name>
    <dbReference type="NCBI Taxonomy" id="117547"/>
    <lineage>
        <taxon>Eukaryota</taxon>
        <taxon>Fungi</taxon>
        <taxon>Dikarya</taxon>
        <taxon>Ascomycota</taxon>
        <taxon>Pezizomycotina</taxon>
        <taxon>Sordariomycetes</taxon>
        <taxon>Xylariomycetidae</taxon>
        <taxon>Xylariales</taxon>
        <taxon>Diatrypaceae</taxon>
        <taxon>Diatrype</taxon>
    </lineage>
</organism>
<dbReference type="InterPro" id="IPR000675">
    <property type="entry name" value="Cutinase/axe"/>
</dbReference>
<protein>
    <recommendedName>
        <fullName evidence="2">cutinase</fullName>
        <ecNumber evidence="2">3.1.1.74</ecNumber>
    </recommendedName>
</protein>
<feature type="chain" id="PRO_5043056235" description="cutinase" evidence="9">
    <location>
        <begin position="22"/>
        <end position="292"/>
    </location>
</feature>
<keyword evidence="6 8" id="KW-1015">Disulfide bond</keyword>
<dbReference type="SMART" id="SM01110">
    <property type="entry name" value="Cutinase"/>
    <property type="match status" value="1"/>
</dbReference>
<evidence type="ECO:0000313" key="11">
    <source>
        <dbReference type="Proteomes" id="UP001320420"/>
    </source>
</evidence>
<accession>A0AAN9YSS8</accession>
<dbReference type="Gene3D" id="3.40.50.1820">
    <property type="entry name" value="alpha/beta hydrolase"/>
    <property type="match status" value="1"/>
</dbReference>
<comment type="similarity">
    <text evidence="1">Belongs to the cutinase family.</text>
</comment>
<evidence type="ECO:0000256" key="1">
    <source>
        <dbReference type="ARBA" id="ARBA00007534"/>
    </source>
</evidence>
<proteinExistence type="inferred from homology"/>
<gene>
    <name evidence="10" type="ORF">SLS62_005508</name>
</gene>
<keyword evidence="5" id="KW-0378">Hydrolase</keyword>
<dbReference type="EMBL" id="JAKJXP020000037">
    <property type="protein sequence ID" value="KAK7752540.1"/>
    <property type="molecule type" value="Genomic_DNA"/>
</dbReference>
<evidence type="ECO:0000256" key="5">
    <source>
        <dbReference type="ARBA" id="ARBA00022801"/>
    </source>
</evidence>
<reference evidence="10 11" key="1">
    <citation type="submission" date="2024-02" db="EMBL/GenBank/DDBJ databases">
        <title>De novo assembly and annotation of 12 fungi associated with fruit tree decline syndrome in Ontario, Canada.</title>
        <authorList>
            <person name="Sulman M."/>
            <person name="Ellouze W."/>
            <person name="Ilyukhin E."/>
        </authorList>
    </citation>
    <scope>NUCLEOTIDE SEQUENCE [LARGE SCALE GENOMIC DNA]</scope>
    <source>
        <strain evidence="10 11">M11/M66-122</strain>
    </source>
</reference>
<evidence type="ECO:0000256" key="6">
    <source>
        <dbReference type="ARBA" id="ARBA00023157"/>
    </source>
</evidence>
<dbReference type="GO" id="GO:0005576">
    <property type="term" value="C:extracellular region"/>
    <property type="evidence" value="ECO:0007669"/>
    <property type="project" value="InterPro"/>
</dbReference>
<evidence type="ECO:0000256" key="9">
    <source>
        <dbReference type="SAM" id="SignalP"/>
    </source>
</evidence>
<dbReference type="Proteomes" id="UP001320420">
    <property type="component" value="Unassembled WGS sequence"/>
</dbReference>
<dbReference type="EC" id="3.1.1.74" evidence="2"/>
<dbReference type="InterPro" id="IPR011150">
    <property type="entry name" value="Cutinase_monf"/>
</dbReference>
<dbReference type="AlphaFoldDB" id="A0AAN9YSS8"/>
<dbReference type="GO" id="GO:0016052">
    <property type="term" value="P:carbohydrate catabolic process"/>
    <property type="evidence" value="ECO:0007669"/>
    <property type="project" value="TreeGrafter"/>
</dbReference>
<dbReference type="Pfam" id="PF01083">
    <property type="entry name" value="Cutinase"/>
    <property type="match status" value="1"/>
</dbReference>
<evidence type="ECO:0000256" key="8">
    <source>
        <dbReference type="PIRSR" id="PIRSR611150-2"/>
    </source>
</evidence>
<evidence type="ECO:0000313" key="10">
    <source>
        <dbReference type="EMBL" id="KAK7752540.1"/>
    </source>
</evidence>
<dbReference type="GO" id="GO:0050525">
    <property type="term" value="F:cutinase activity"/>
    <property type="evidence" value="ECO:0007669"/>
    <property type="project" value="UniProtKB-EC"/>
</dbReference>
<dbReference type="InterPro" id="IPR029058">
    <property type="entry name" value="AB_hydrolase_fold"/>
</dbReference>
<keyword evidence="4 9" id="KW-0732">Signal</keyword>
<evidence type="ECO:0000256" key="4">
    <source>
        <dbReference type="ARBA" id="ARBA00022729"/>
    </source>
</evidence>
<feature type="disulfide bond" evidence="8">
    <location>
        <begin position="188"/>
        <end position="197"/>
    </location>
</feature>